<dbReference type="Pfam" id="PF25372">
    <property type="entry name" value="DUF7885"/>
    <property type="match status" value="1"/>
</dbReference>
<dbReference type="InterPro" id="IPR032675">
    <property type="entry name" value="LRR_dom_sf"/>
</dbReference>
<feature type="domain" description="F-box/LRR-repeat protein 15-like leucin rich repeat" evidence="2">
    <location>
        <begin position="303"/>
        <end position="368"/>
    </location>
</feature>
<proteinExistence type="predicted"/>
<dbReference type="Pfam" id="PF13516">
    <property type="entry name" value="LRR_6"/>
    <property type="match status" value="1"/>
</dbReference>
<dbReference type="EMBL" id="LGRX02000013">
    <property type="protein sequence ID" value="KAK3289871.1"/>
    <property type="molecule type" value="Genomic_DNA"/>
</dbReference>
<dbReference type="GO" id="GO:0019005">
    <property type="term" value="C:SCF ubiquitin ligase complex"/>
    <property type="evidence" value="ECO:0007669"/>
    <property type="project" value="TreeGrafter"/>
</dbReference>
<dbReference type="Proteomes" id="UP001190700">
    <property type="component" value="Unassembled WGS sequence"/>
</dbReference>
<comment type="subcellular location">
    <subcellularLocation>
        <location evidence="1">Cytoplasm</location>
        <location evidence="1">Cytoskeleton</location>
        <location evidence="1">Cilium axoneme</location>
    </subcellularLocation>
</comment>
<dbReference type="SUPFAM" id="SSF52047">
    <property type="entry name" value="RNI-like"/>
    <property type="match status" value="1"/>
</dbReference>
<evidence type="ECO:0000259" key="2">
    <source>
        <dbReference type="Pfam" id="PF25372"/>
    </source>
</evidence>
<accession>A0AAE0H4U0</accession>
<dbReference type="PANTHER" id="PTHR13318">
    <property type="entry name" value="PARTNER OF PAIRED, ISOFORM B-RELATED"/>
    <property type="match status" value="1"/>
</dbReference>
<evidence type="ECO:0000313" key="3">
    <source>
        <dbReference type="EMBL" id="KAK3289871.1"/>
    </source>
</evidence>
<dbReference type="GO" id="GO:0005930">
    <property type="term" value="C:axoneme"/>
    <property type="evidence" value="ECO:0007669"/>
    <property type="project" value="UniProtKB-SubCell"/>
</dbReference>
<evidence type="ECO:0000313" key="4">
    <source>
        <dbReference type="Proteomes" id="UP001190700"/>
    </source>
</evidence>
<dbReference type="InterPro" id="IPR001611">
    <property type="entry name" value="Leu-rich_rpt"/>
</dbReference>
<dbReference type="SMART" id="SM00367">
    <property type="entry name" value="LRR_CC"/>
    <property type="match status" value="7"/>
</dbReference>
<dbReference type="AlphaFoldDB" id="A0AAE0H4U0"/>
<gene>
    <name evidence="3" type="ORF">CYMTET_2707</name>
</gene>
<dbReference type="GO" id="GO:0031146">
    <property type="term" value="P:SCF-dependent proteasomal ubiquitin-dependent protein catabolic process"/>
    <property type="evidence" value="ECO:0007669"/>
    <property type="project" value="TreeGrafter"/>
</dbReference>
<sequence length="432" mass="48259">MRSVSQQSLDIRSIFAKDWGIKSDKFLSTAYLRGPAKAWHLSSEQSFFRITIMERASLYLAKALLAQQNLAYDQDLLSEYGHEAKMAKTNMVEEVESALAAEKENLSQPKTHRPFFLFRESPLITEGISYKSARHGSCAERAKRRHSKELQELQVLQSLQRVENGRFANLQRNSYEEASEEGTMHRYEAFVRILHQDLLPLDAATKFALRLVSRELRQVVTGQIIEIRATLTSKISYVTRFINLQHLDLRGCLSTNVTDAALAELMPLRKTLRSLDICSCLEVSDSGLASLVRNLPGLTSVSIKWCEQITDEGVTALASLTGLTSLNLHGCDKVTDKSLAALQARTRLSSLNLYECSQVTDEGIAMLATLSNLQHLSLGWCEQITDKGLTSLASLTALMSIDICGCDLITEKGVNALKLLKALRPIDCTWCW</sequence>
<protein>
    <recommendedName>
        <fullName evidence="2">F-box/LRR-repeat protein 15-like leucin rich repeat domain-containing protein</fullName>
    </recommendedName>
</protein>
<dbReference type="InterPro" id="IPR057207">
    <property type="entry name" value="FBXL15_LRR"/>
</dbReference>
<dbReference type="InterPro" id="IPR006553">
    <property type="entry name" value="Leu-rich_rpt_Cys-con_subtyp"/>
</dbReference>
<evidence type="ECO:0000256" key="1">
    <source>
        <dbReference type="ARBA" id="ARBA00004430"/>
    </source>
</evidence>
<dbReference type="Gene3D" id="3.80.10.10">
    <property type="entry name" value="Ribonuclease Inhibitor"/>
    <property type="match status" value="2"/>
</dbReference>
<name>A0AAE0H4U0_9CHLO</name>
<organism evidence="3 4">
    <name type="scientific">Cymbomonas tetramitiformis</name>
    <dbReference type="NCBI Taxonomy" id="36881"/>
    <lineage>
        <taxon>Eukaryota</taxon>
        <taxon>Viridiplantae</taxon>
        <taxon>Chlorophyta</taxon>
        <taxon>Pyramimonadophyceae</taxon>
        <taxon>Pyramimonadales</taxon>
        <taxon>Pyramimonadaceae</taxon>
        <taxon>Cymbomonas</taxon>
    </lineage>
</organism>
<reference evidence="3 4" key="1">
    <citation type="journal article" date="2015" name="Genome Biol. Evol.">
        <title>Comparative Genomics of a Bacterivorous Green Alga Reveals Evolutionary Causalities and Consequences of Phago-Mixotrophic Mode of Nutrition.</title>
        <authorList>
            <person name="Burns J.A."/>
            <person name="Paasch A."/>
            <person name="Narechania A."/>
            <person name="Kim E."/>
        </authorList>
    </citation>
    <scope>NUCLEOTIDE SEQUENCE [LARGE SCALE GENOMIC DNA]</scope>
    <source>
        <strain evidence="3 4">PLY_AMNH</strain>
    </source>
</reference>
<keyword evidence="4" id="KW-1185">Reference proteome</keyword>
<comment type="caution">
    <text evidence="3">The sequence shown here is derived from an EMBL/GenBank/DDBJ whole genome shotgun (WGS) entry which is preliminary data.</text>
</comment>